<keyword evidence="1" id="KW-0732">Signal</keyword>
<evidence type="ECO:0000313" key="2">
    <source>
        <dbReference type="EMBL" id="MDB9007106.1"/>
    </source>
</evidence>
<protein>
    <recommendedName>
        <fullName evidence="4">MBL fold metallo-hydrolase</fullName>
    </recommendedName>
</protein>
<feature type="chain" id="PRO_5043227154" description="MBL fold metallo-hydrolase" evidence="1">
    <location>
        <begin position="19"/>
        <end position="277"/>
    </location>
</feature>
<reference evidence="2" key="2">
    <citation type="submission" date="2023-01" db="EMBL/GenBank/DDBJ databases">
        <title>Human gut microbiome strain richness.</title>
        <authorList>
            <person name="Chen-Liaw A."/>
        </authorList>
    </citation>
    <scope>NUCLEOTIDE SEQUENCE</scope>
    <source>
        <strain evidence="2">RTP21484st1_E5_RTP21484_190118</strain>
    </source>
</reference>
<gene>
    <name evidence="3" type="ORF">PDLFYP31_01740</name>
    <name evidence="2" type="ORF">PN599_19160</name>
</gene>
<name>A0A6N3BQJ5_PARDI</name>
<accession>A0A6N3BQJ5</accession>
<proteinExistence type="predicted"/>
<organism evidence="3">
    <name type="scientific">Parabacteroides distasonis</name>
    <dbReference type="NCBI Taxonomy" id="823"/>
    <lineage>
        <taxon>Bacteria</taxon>
        <taxon>Pseudomonadati</taxon>
        <taxon>Bacteroidota</taxon>
        <taxon>Bacteroidia</taxon>
        <taxon>Bacteroidales</taxon>
        <taxon>Tannerellaceae</taxon>
        <taxon>Parabacteroides</taxon>
    </lineage>
</organism>
<evidence type="ECO:0008006" key="4">
    <source>
        <dbReference type="Google" id="ProtNLM"/>
    </source>
</evidence>
<dbReference type="AlphaFoldDB" id="A0A6N3BQJ5"/>
<sequence length="277" mass="30013">MKKLFLLLLTFIAMAAEAQTKGSFEILDLGSFKLHAYNTNDVLGDASYIIEGSDGLVTLEQPLFKDNVSEFDAYVTSLNKPVRKIVTNYHVGGTGSHDIVMIEGMPDFVQGAVYGGMMQNFAKIFGDAIVSTPTGKAEEVSFGSNQNWCGVTFVFQKGASTDFPAASIIIGDKVYYTHWTPAKSHISHLQVSSLAAIDAEIAEAGKALNSGCKYFIGGHGGVTKSDMVRFKIDYLKTMKRIIATNKTATSFIEAMKKAYPNLPGESGLMDLANALYK</sequence>
<dbReference type="RefSeq" id="WP_039848858.1">
    <property type="nucleotide sequence ID" value="NZ_CACRUW010000009.1"/>
</dbReference>
<reference evidence="3" key="1">
    <citation type="submission" date="2019-11" db="EMBL/GenBank/DDBJ databases">
        <authorList>
            <person name="Feng L."/>
        </authorList>
    </citation>
    <scope>NUCLEOTIDE SEQUENCE</scope>
    <source>
        <strain evidence="3">PdistasonisLFYP31</strain>
    </source>
</reference>
<feature type="signal peptide" evidence="1">
    <location>
        <begin position="1"/>
        <end position="18"/>
    </location>
</feature>
<evidence type="ECO:0000256" key="1">
    <source>
        <dbReference type="SAM" id="SignalP"/>
    </source>
</evidence>
<evidence type="ECO:0000313" key="3">
    <source>
        <dbReference type="EMBL" id="VYU06212.1"/>
    </source>
</evidence>
<dbReference type="EMBL" id="JAQMPJ010000028">
    <property type="protein sequence ID" value="MDB9007106.1"/>
    <property type="molecule type" value="Genomic_DNA"/>
</dbReference>
<dbReference type="EMBL" id="CACRUW010000009">
    <property type="protein sequence ID" value="VYU06212.1"/>
    <property type="molecule type" value="Genomic_DNA"/>
</dbReference>
<dbReference type="Proteomes" id="UP001210126">
    <property type="component" value="Unassembled WGS sequence"/>
</dbReference>